<dbReference type="SUPFAM" id="SSF47741">
    <property type="entry name" value="CO dehydrogenase ISP C-domain like"/>
    <property type="match status" value="1"/>
</dbReference>
<sequence length="167" mass="17415">MPSTIVTLKVNGRAQEFLTRPGTTLLDALRDSLSLTASKKGCAQGTCGTCTVLLDGKPVFACLVPVETVAGRSIETLEGLAAGDVLHPLQESFIALFATQCGFCSSGMIMAAKGLLDRNPDPSRADVVRAISGNVCRCTGYEAIIDAVLDAAAKMKKAAPSRRKAAE</sequence>
<dbReference type="PANTHER" id="PTHR44379">
    <property type="entry name" value="OXIDOREDUCTASE WITH IRON-SULFUR SUBUNIT"/>
    <property type="match status" value="1"/>
</dbReference>
<evidence type="ECO:0000256" key="1">
    <source>
        <dbReference type="ARBA" id="ARBA00022714"/>
    </source>
</evidence>
<proteinExistence type="predicted"/>
<dbReference type="InterPro" id="IPR051452">
    <property type="entry name" value="Diverse_Oxidoreductases"/>
</dbReference>
<dbReference type="EMBL" id="JAUYVI010000005">
    <property type="protein sequence ID" value="MDQ7249231.1"/>
    <property type="molecule type" value="Genomic_DNA"/>
</dbReference>
<gene>
    <name evidence="7" type="ORF">Q8A70_16200</name>
</gene>
<keyword evidence="3" id="KW-0560">Oxidoreductase</keyword>
<name>A0ABU0YNE7_9PROT</name>
<dbReference type="InterPro" id="IPR002888">
    <property type="entry name" value="2Fe-2S-bd"/>
</dbReference>
<evidence type="ECO:0000256" key="3">
    <source>
        <dbReference type="ARBA" id="ARBA00023002"/>
    </source>
</evidence>
<dbReference type="InterPro" id="IPR006058">
    <property type="entry name" value="2Fe2S_fd_BS"/>
</dbReference>
<dbReference type="CDD" id="cd00207">
    <property type="entry name" value="fer2"/>
    <property type="match status" value="1"/>
</dbReference>
<dbReference type="InterPro" id="IPR036884">
    <property type="entry name" value="2Fe-2S-bd_dom_sf"/>
</dbReference>
<evidence type="ECO:0000259" key="6">
    <source>
        <dbReference type="PROSITE" id="PS51085"/>
    </source>
</evidence>
<dbReference type="Gene3D" id="1.10.150.120">
    <property type="entry name" value="[2Fe-2S]-binding domain"/>
    <property type="match status" value="1"/>
</dbReference>
<dbReference type="InterPro" id="IPR036010">
    <property type="entry name" value="2Fe-2S_ferredoxin-like_sf"/>
</dbReference>
<evidence type="ECO:0000256" key="2">
    <source>
        <dbReference type="ARBA" id="ARBA00022723"/>
    </source>
</evidence>
<dbReference type="InterPro" id="IPR001041">
    <property type="entry name" value="2Fe-2S_ferredoxin-type"/>
</dbReference>
<evidence type="ECO:0000313" key="7">
    <source>
        <dbReference type="EMBL" id="MDQ7249231.1"/>
    </source>
</evidence>
<dbReference type="RefSeq" id="WP_379956992.1">
    <property type="nucleotide sequence ID" value="NZ_JAUYVI010000005.1"/>
</dbReference>
<dbReference type="Gene3D" id="3.10.20.30">
    <property type="match status" value="1"/>
</dbReference>
<dbReference type="SUPFAM" id="SSF54292">
    <property type="entry name" value="2Fe-2S ferredoxin-like"/>
    <property type="match status" value="1"/>
</dbReference>
<dbReference type="PANTHER" id="PTHR44379:SF8">
    <property type="entry name" value="XANTHINE DEHYDROGENASE IRON-SULFUR-BINDING SUBUNIT XDHC-RELATED"/>
    <property type="match status" value="1"/>
</dbReference>
<organism evidence="7 8">
    <name type="scientific">Dongia sedimenti</name>
    <dbReference type="NCBI Taxonomy" id="3064282"/>
    <lineage>
        <taxon>Bacteria</taxon>
        <taxon>Pseudomonadati</taxon>
        <taxon>Pseudomonadota</taxon>
        <taxon>Alphaproteobacteria</taxon>
        <taxon>Rhodospirillales</taxon>
        <taxon>Dongiaceae</taxon>
        <taxon>Dongia</taxon>
    </lineage>
</organism>
<keyword evidence="5" id="KW-0411">Iron-sulfur</keyword>
<dbReference type="Pfam" id="PF00111">
    <property type="entry name" value="Fer2"/>
    <property type="match status" value="1"/>
</dbReference>
<dbReference type="PROSITE" id="PS51085">
    <property type="entry name" value="2FE2S_FER_2"/>
    <property type="match status" value="1"/>
</dbReference>
<keyword evidence="2" id="KW-0479">Metal-binding</keyword>
<evidence type="ECO:0000256" key="5">
    <source>
        <dbReference type="ARBA" id="ARBA00023014"/>
    </source>
</evidence>
<dbReference type="Pfam" id="PF01799">
    <property type="entry name" value="Fer2_2"/>
    <property type="match status" value="1"/>
</dbReference>
<keyword evidence="1" id="KW-0001">2Fe-2S</keyword>
<protein>
    <submittedName>
        <fullName evidence="7">(2Fe-2S)-binding protein</fullName>
    </submittedName>
</protein>
<dbReference type="Proteomes" id="UP001230156">
    <property type="component" value="Unassembled WGS sequence"/>
</dbReference>
<accession>A0ABU0YNE7</accession>
<feature type="domain" description="2Fe-2S ferredoxin-type" evidence="6">
    <location>
        <begin position="4"/>
        <end position="80"/>
    </location>
</feature>
<dbReference type="InterPro" id="IPR012675">
    <property type="entry name" value="Beta-grasp_dom_sf"/>
</dbReference>
<comment type="caution">
    <text evidence="7">The sequence shown here is derived from an EMBL/GenBank/DDBJ whole genome shotgun (WGS) entry which is preliminary data.</text>
</comment>
<keyword evidence="8" id="KW-1185">Reference proteome</keyword>
<reference evidence="8" key="1">
    <citation type="submission" date="2023-08" db="EMBL/GenBank/DDBJ databases">
        <title>Rhodospirillaceae gen. nov., a novel taxon isolated from the Yangtze River Yuezi River estuary sludge.</title>
        <authorList>
            <person name="Ruan L."/>
        </authorList>
    </citation>
    <scope>NUCLEOTIDE SEQUENCE [LARGE SCALE GENOMIC DNA]</scope>
    <source>
        <strain evidence="8">R-7</strain>
    </source>
</reference>
<keyword evidence="4" id="KW-0408">Iron</keyword>
<evidence type="ECO:0000313" key="8">
    <source>
        <dbReference type="Proteomes" id="UP001230156"/>
    </source>
</evidence>
<evidence type="ECO:0000256" key="4">
    <source>
        <dbReference type="ARBA" id="ARBA00023004"/>
    </source>
</evidence>
<dbReference type="PROSITE" id="PS00197">
    <property type="entry name" value="2FE2S_FER_1"/>
    <property type="match status" value="1"/>
</dbReference>